<reference evidence="6 7" key="1">
    <citation type="journal article" date="2015" name="Genome Biol. Evol.">
        <title>Phylogenomic analyses indicate that early fungi evolved digesting cell walls of algal ancestors of land plants.</title>
        <authorList>
            <person name="Chang Y."/>
            <person name="Wang S."/>
            <person name="Sekimoto S."/>
            <person name="Aerts A.L."/>
            <person name="Choi C."/>
            <person name="Clum A."/>
            <person name="LaButti K.M."/>
            <person name="Lindquist E.A."/>
            <person name="Yee Ngan C."/>
            <person name="Ohm R.A."/>
            <person name="Salamov A.A."/>
            <person name="Grigoriev I.V."/>
            <person name="Spatafora J.W."/>
            <person name="Berbee M.L."/>
        </authorList>
    </citation>
    <scope>NUCLEOTIDE SEQUENCE [LARGE SCALE GENOMIC DNA]</scope>
    <source>
        <strain evidence="6 7">JEL478</strain>
    </source>
</reference>
<sequence>MADDDIDNMDFSLPAQSSSSSSSSPVPTLDGSMLQSVPMMLNTPSSMPSAPGGGFNLMFDGNTKIFYQQLPDQTAYKDWGCLYPIYFDLTRSGSKGRRLAYARVAESKTYPSWPPTTPSSTDADADADATATPPAASLPASKKSRGGRGGARPARGVSNRPPPPPPPPTYPAVDTMTLTQACNILGLPSVMEKKRHPQDPFRWGRVRVRWRVPSALPRSNIELADPDAPKQWTYLNPSITTKRALLAAIAGVLPDAHCAALDSRRAIATRMRQAGHVQMAQMVMHGMEDAGAASDAAGSAAALGSGSAGASASGGPASTSTRVQGSDAQTGSGGGGGGGGKKKKGKK</sequence>
<evidence type="ECO:0000313" key="6">
    <source>
        <dbReference type="EMBL" id="KXS19321.1"/>
    </source>
</evidence>
<dbReference type="PANTHER" id="PTHR17453">
    <property type="entry name" value="SIGNAL RECOGNITION PARTICLE 19 KD PROTEIN"/>
    <property type="match status" value="1"/>
</dbReference>
<evidence type="ECO:0000313" key="7">
    <source>
        <dbReference type="Proteomes" id="UP000070544"/>
    </source>
</evidence>
<feature type="region of interest" description="Disordered" evidence="5">
    <location>
        <begin position="1"/>
        <end position="32"/>
    </location>
</feature>
<evidence type="ECO:0000256" key="3">
    <source>
        <dbReference type="ARBA" id="ARBA00023135"/>
    </source>
</evidence>
<name>A0A139ARE3_GONPJ</name>
<keyword evidence="2" id="KW-0963">Cytoplasm</keyword>
<dbReference type="EMBL" id="KQ965739">
    <property type="protein sequence ID" value="KXS19321.1"/>
    <property type="molecule type" value="Genomic_DNA"/>
</dbReference>
<feature type="compositionally biased region" description="Pro residues" evidence="5">
    <location>
        <begin position="160"/>
        <end position="170"/>
    </location>
</feature>
<feature type="compositionally biased region" description="Polar residues" evidence="5">
    <location>
        <begin position="319"/>
        <end position="330"/>
    </location>
</feature>
<proteinExistence type="predicted"/>
<keyword evidence="3" id="KW-0733">Signal recognition particle</keyword>
<organism evidence="6 7">
    <name type="scientific">Gonapodya prolifera (strain JEL478)</name>
    <name type="common">Monoblepharis prolifera</name>
    <dbReference type="NCBI Taxonomy" id="1344416"/>
    <lineage>
        <taxon>Eukaryota</taxon>
        <taxon>Fungi</taxon>
        <taxon>Fungi incertae sedis</taxon>
        <taxon>Chytridiomycota</taxon>
        <taxon>Chytridiomycota incertae sedis</taxon>
        <taxon>Monoblepharidomycetes</taxon>
        <taxon>Monoblepharidales</taxon>
        <taxon>Gonapodyaceae</taxon>
        <taxon>Gonapodya</taxon>
    </lineage>
</organism>
<comment type="subcellular location">
    <subcellularLocation>
        <location evidence="1">Cytoplasm</location>
    </subcellularLocation>
</comment>
<feature type="region of interest" description="Disordered" evidence="5">
    <location>
        <begin position="298"/>
        <end position="347"/>
    </location>
</feature>
<dbReference type="GO" id="GO:0005786">
    <property type="term" value="C:signal recognition particle, endoplasmic reticulum targeting"/>
    <property type="evidence" value="ECO:0007669"/>
    <property type="project" value="UniProtKB-KW"/>
</dbReference>
<gene>
    <name evidence="6" type="ORF">M427DRAFT_132309</name>
</gene>
<feature type="compositionally biased region" description="Low complexity" evidence="5">
    <location>
        <begin position="118"/>
        <end position="141"/>
    </location>
</feature>
<dbReference type="GO" id="GO:0006617">
    <property type="term" value="P:SRP-dependent cotranslational protein targeting to membrane, signal sequence recognition"/>
    <property type="evidence" value="ECO:0007669"/>
    <property type="project" value="TreeGrafter"/>
</dbReference>
<keyword evidence="7" id="KW-1185">Reference proteome</keyword>
<evidence type="ECO:0000256" key="4">
    <source>
        <dbReference type="ARBA" id="ARBA00023274"/>
    </source>
</evidence>
<dbReference type="STRING" id="1344416.A0A139ARE3"/>
<dbReference type="InterPro" id="IPR036521">
    <property type="entry name" value="SRP19-like_sf"/>
</dbReference>
<dbReference type="Gene3D" id="3.30.56.30">
    <property type="entry name" value="Signal recognition particle, SRP19-like subunit"/>
    <property type="match status" value="2"/>
</dbReference>
<dbReference type="GO" id="GO:0008312">
    <property type="term" value="F:7S RNA binding"/>
    <property type="evidence" value="ECO:0007669"/>
    <property type="project" value="InterPro"/>
</dbReference>
<dbReference type="PANTHER" id="PTHR17453:SF0">
    <property type="entry name" value="SIGNAL RECOGNITION PARTICLE 19 KDA PROTEIN"/>
    <property type="match status" value="1"/>
</dbReference>
<evidence type="ECO:0000256" key="5">
    <source>
        <dbReference type="SAM" id="MobiDB-lite"/>
    </source>
</evidence>
<dbReference type="Proteomes" id="UP000070544">
    <property type="component" value="Unassembled WGS sequence"/>
</dbReference>
<dbReference type="Pfam" id="PF01922">
    <property type="entry name" value="SRP19"/>
    <property type="match status" value="1"/>
</dbReference>
<evidence type="ECO:0000256" key="1">
    <source>
        <dbReference type="ARBA" id="ARBA00004496"/>
    </source>
</evidence>
<dbReference type="OrthoDB" id="2190947at2759"/>
<feature type="region of interest" description="Disordered" evidence="5">
    <location>
        <begin position="109"/>
        <end position="174"/>
    </location>
</feature>
<dbReference type="AlphaFoldDB" id="A0A139ARE3"/>
<protein>
    <submittedName>
        <fullName evidence="6">Uncharacterized protein</fullName>
    </submittedName>
</protein>
<evidence type="ECO:0000256" key="2">
    <source>
        <dbReference type="ARBA" id="ARBA00022490"/>
    </source>
</evidence>
<dbReference type="SUPFAM" id="SSF69695">
    <property type="entry name" value="SRP19"/>
    <property type="match status" value="2"/>
</dbReference>
<keyword evidence="4" id="KW-0687">Ribonucleoprotein</keyword>
<dbReference type="InterPro" id="IPR002778">
    <property type="entry name" value="Signal_recog_particle_SRP19"/>
</dbReference>
<accession>A0A139ARE3</accession>
<feature type="compositionally biased region" description="Low complexity" evidence="5">
    <location>
        <begin position="298"/>
        <end position="318"/>
    </location>
</feature>